<evidence type="ECO:0000313" key="2">
    <source>
        <dbReference type="Proteomes" id="UP001162131"/>
    </source>
</evidence>
<comment type="caution">
    <text evidence="1">The sequence shown here is derived from an EMBL/GenBank/DDBJ whole genome shotgun (WGS) entry which is preliminary data.</text>
</comment>
<sequence length="186" mass="22011">MKKEEKICMGCKDPISRFIQLEKDPNNCCQQCRRFKSALEESTELIEKKLKRPLAYKPYPTKKPQEDGVRLGKNNVMPACGYIIMVTERVCNFITKKKNKMIRSEIDYFSRVRSCVRSFDAMERYKICMELKEIETLDLNGEAAMDKLSICDIPDTVKDLINQYTMYVRINFKKWCKKEDIKIYLE</sequence>
<name>A0AAU9JQE2_9CILI</name>
<dbReference type="AlphaFoldDB" id="A0AAU9JQE2"/>
<gene>
    <name evidence="1" type="ORF">BSTOLATCC_MIC43374</name>
</gene>
<keyword evidence="2" id="KW-1185">Reference proteome</keyword>
<organism evidence="1 2">
    <name type="scientific">Blepharisma stoltei</name>
    <dbReference type="NCBI Taxonomy" id="1481888"/>
    <lineage>
        <taxon>Eukaryota</taxon>
        <taxon>Sar</taxon>
        <taxon>Alveolata</taxon>
        <taxon>Ciliophora</taxon>
        <taxon>Postciliodesmatophora</taxon>
        <taxon>Heterotrichea</taxon>
        <taxon>Heterotrichida</taxon>
        <taxon>Blepharismidae</taxon>
        <taxon>Blepharisma</taxon>
    </lineage>
</organism>
<protein>
    <submittedName>
        <fullName evidence="1">Uncharacterized protein</fullName>
    </submittedName>
</protein>
<dbReference type="Proteomes" id="UP001162131">
    <property type="component" value="Unassembled WGS sequence"/>
</dbReference>
<dbReference type="EMBL" id="CAJZBQ010000043">
    <property type="protein sequence ID" value="CAG9327335.1"/>
    <property type="molecule type" value="Genomic_DNA"/>
</dbReference>
<proteinExistence type="predicted"/>
<evidence type="ECO:0000313" key="1">
    <source>
        <dbReference type="EMBL" id="CAG9327335.1"/>
    </source>
</evidence>
<reference evidence="1" key="1">
    <citation type="submission" date="2021-09" db="EMBL/GenBank/DDBJ databases">
        <authorList>
            <consortium name="AG Swart"/>
            <person name="Singh M."/>
            <person name="Singh A."/>
            <person name="Seah K."/>
            <person name="Emmerich C."/>
        </authorList>
    </citation>
    <scope>NUCLEOTIDE SEQUENCE</scope>
    <source>
        <strain evidence="1">ATCC30299</strain>
    </source>
</reference>
<accession>A0AAU9JQE2</accession>